<evidence type="ECO:0000313" key="2">
    <source>
        <dbReference type="EMBL" id="GIF59011.1"/>
    </source>
</evidence>
<gene>
    <name evidence="2" type="ORF">Air01nite_51060</name>
</gene>
<comment type="caution">
    <text evidence="2">The sequence shown here is derived from an EMBL/GenBank/DDBJ whole genome shotgun (WGS) entry which is preliminary data.</text>
</comment>
<dbReference type="EMBL" id="BONC01000040">
    <property type="protein sequence ID" value="GIF59011.1"/>
    <property type="molecule type" value="Genomic_DNA"/>
</dbReference>
<proteinExistence type="predicted"/>
<keyword evidence="3" id="KW-1185">Reference proteome</keyword>
<sequence length="59" mass="6291">MDACRYSNPIRRLSTPRRRAPAANLAAPASGDSGALALTSDLDVGKARGDGQARREPRR</sequence>
<accession>A0ABQ4C8A4</accession>
<protein>
    <submittedName>
        <fullName evidence="2">Uncharacterized protein</fullName>
    </submittedName>
</protein>
<dbReference type="Proteomes" id="UP000624325">
    <property type="component" value="Unassembled WGS sequence"/>
</dbReference>
<name>A0ABQ4C8A4_9ACTN</name>
<organism evidence="2 3">
    <name type="scientific">Asanoa iriomotensis</name>
    <dbReference type="NCBI Taxonomy" id="234613"/>
    <lineage>
        <taxon>Bacteria</taxon>
        <taxon>Bacillati</taxon>
        <taxon>Actinomycetota</taxon>
        <taxon>Actinomycetes</taxon>
        <taxon>Micromonosporales</taxon>
        <taxon>Micromonosporaceae</taxon>
        <taxon>Asanoa</taxon>
    </lineage>
</organism>
<feature type="region of interest" description="Disordered" evidence="1">
    <location>
        <begin position="1"/>
        <end position="59"/>
    </location>
</feature>
<evidence type="ECO:0000256" key="1">
    <source>
        <dbReference type="SAM" id="MobiDB-lite"/>
    </source>
</evidence>
<reference evidence="2 3" key="1">
    <citation type="submission" date="2021-01" db="EMBL/GenBank/DDBJ databases">
        <title>Whole genome shotgun sequence of Asanoa iriomotensis NBRC 100142.</title>
        <authorList>
            <person name="Komaki H."/>
            <person name="Tamura T."/>
        </authorList>
    </citation>
    <scope>NUCLEOTIDE SEQUENCE [LARGE SCALE GENOMIC DNA]</scope>
    <source>
        <strain evidence="2 3">NBRC 100142</strain>
    </source>
</reference>
<evidence type="ECO:0000313" key="3">
    <source>
        <dbReference type="Proteomes" id="UP000624325"/>
    </source>
</evidence>
<feature type="compositionally biased region" description="Basic and acidic residues" evidence="1">
    <location>
        <begin position="43"/>
        <end position="59"/>
    </location>
</feature>